<dbReference type="Proteomes" id="UP001143463">
    <property type="component" value="Unassembled WGS sequence"/>
</dbReference>
<dbReference type="AlphaFoldDB" id="A0A9W6L2Z3"/>
<dbReference type="PANTHER" id="PTHR30160:SF1">
    <property type="entry name" value="LIPOPOLYSACCHARIDE 1,2-N-ACETYLGLUCOSAMINETRANSFERASE-RELATED"/>
    <property type="match status" value="1"/>
</dbReference>
<keyword evidence="1" id="KW-0328">Glycosyltransferase</keyword>
<evidence type="ECO:0000313" key="4">
    <source>
        <dbReference type="Proteomes" id="UP001143463"/>
    </source>
</evidence>
<dbReference type="CDD" id="cd03789">
    <property type="entry name" value="GT9_LPS_heptosyltransferase"/>
    <property type="match status" value="1"/>
</dbReference>
<dbReference type="SUPFAM" id="SSF53756">
    <property type="entry name" value="UDP-Glycosyltransferase/glycogen phosphorylase"/>
    <property type="match status" value="1"/>
</dbReference>
<gene>
    <name evidence="3" type="ORF">GCM10017577_12740</name>
</gene>
<dbReference type="Pfam" id="PF01075">
    <property type="entry name" value="Glyco_transf_9"/>
    <property type="match status" value="1"/>
</dbReference>
<dbReference type="RefSeq" id="WP_037052728.1">
    <property type="nucleotide sequence ID" value="NZ_BAAAUZ010000001.1"/>
</dbReference>
<keyword evidence="2" id="KW-0808">Transferase</keyword>
<dbReference type="EMBL" id="BSFQ01000004">
    <property type="protein sequence ID" value="GLL10134.1"/>
    <property type="molecule type" value="Genomic_DNA"/>
</dbReference>
<protein>
    <recommendedName>
        <fullName evidence="5">ADP-heptose:LPS heptosyltransferase</fullName>
    </recommendedName>
</protein>
<reference evidence="3" key="1">
    <citation type="journal article" date="2014" name="Int. J. Syst. Evol. Microbiol.">
        <title>Complete genome sequence of Corynebacterium casei LMG S-19264T (=DSM 44701T), isolated from a smear-ripened cheese.</title>
        <authorList>
            <consortium name="US DOE Joint Genome Institute (JGI-PGF)"/>
            <person name="Walter F."/>
            <person name="Albersmeier A."/>
            <person name="Kalinowski J."/>
            <person name="Ruckert C."/>
        </authorList>
    </citation>
    <scope>NUCLEOTIDE SEQUENCE</scope>
    <source>
        <strain evidence="3">VKM Ac-1069</strain>
    </source>
</reference>
<keyword evidence="4" id="KW-1185">Reference proteome</keyword>
<dbReference type="GO" id="GO:0005829">
    <property type="term" value="C:cytosol"/>
    <property type="evidence" value="ECO:0007669"/>
    <property type="project" value="TreeGrafter"/>
</dbReference>
<dbReference type="InterPro" id="IPR002201">
    <property type="entry name" value="Glyco_trans_9"/>
</dbReference>
<comment type="caution">
    <text evidence="3">The sequence shown here is derived from an EMBL/GenBank/DDBJ whole genome shotgun (WGS) entry which is preliminary data.</text>
</comment>
<evidence type="ECO:0000313" key="3">
    <source>
        <dbReference type="EMBL" id="GLL10134.1"/>
    </source>
</evidence>
<organism evidence="3 4">
    <name type="scientific">Pseudonocardia halophobica</name>
    <dbReference type="NCBI Taxonomy" id="29401"/>
    <lineage>
        <taxon>Bacteria</taxon>
        <taxon>Bacillati</taxon>
        <taxon>Actinomycetota</taxon>
        <taxon>Actinomycetes</taxon>
        <taxon>Pseudonocardiales</taxon>
        <taxon>Pseudonocardiaceae</taxon>
        <taxon>Pseudonocardia</taxon>
    </lineage>
</organism>
<dbReference type="Gene3D" id="3.40.50.2000">
    <property type="entry name" value="Glycogen Phosphorylase B"/>
    <property type="match status" value="2"/>
</dbReference>
<dbReference type="GO" id="GO:0008713">
    <property type="term" value="F:ADP-heptose-lipopolysaccharide heptosyltransferase activity"/>
    <property type="evidence" value="ECO:0007669"/>
    <property type="project" value="TreeGrafter"/>
</dbReference>
<evidence type="ECO:0000256" key="1">
    <source>
        <dbReference type="ARBA" id="ARBA00022676"/>
    </source>
</evidence>
<dbReference type="GO" id="GO:0009244">
    <property type="term" value="P:lipopolysaccharide core region biosynthetic process"/>
    <property type="evidence" value="ECO:0007669"/>
    <property type="project" value="TreeGrafter"/>
</dbReference>
<evidence type="ECO:0008006" key="5">
    <source>
        <dbReference type="Google" id="ProtNLM"/>
    </source>
</evidence>
<accession>A0A9W6L2Z3</accession>
<name>A0A9W6L2Z3_9PSEU</name>
<evidence type="ECO:0000256" key="2">
    <source>
        <dbReference type="ARBA" id="ARBA00022679"/>
    </source>
</evidence>
<sequence length="324" mass="33443">MADPVLLALRALNLGDLLTVVPALRALRRRHPGHRIVLATAAVLEPLAALTGAVDELLPTPAPDALAFPGQVDVAVNLHGAGPQSHRALEALHPRRRIGLGRPELGWPGPPAEELDTLHERVRWCTMLAHHGIPADPEDLRLPAPPGIAPGPASPVVIHPGAAFGSKCWPTDRFAALARRLAPLGPVVVTGGPQERSLAERVAAAADLSDERVLAGRTSIAELAALVAGAALVVSGDTGIAHLATAFGRPSVVLFGPVGPERWGPPAGPHRALTHEEVRRGDPFADDPDPALLAIGVDEVEAACLDVTASSGCVEPAATGTKAT</sequence>
<reference evidence="3" key="2">
    <citation type="submission" date="2023-01" db="EMBL/GenBank/DDBJ databases">
        <authorList>
            <person name="Sun Q."/>
            <person name="Evtushenko L."/>
        </authorList>
    </citation>
    <scope>NUCLEOTIDE SEQUENCE</scope>
    <source>
        <strain evidence="3">VKM Ac-1069</strain>
    </source>
</reference>
<dbReference type="InterPro" id="IPR051199">
    <property type="entry name" value="LPS_LOS_Heptosyltrfase"/>
</dbReference>
<dbReference type="PANTHER" id="PTHR30160">
    <property type="entry name" value="TETRAACYLDISACCHARIDE 4'-KINASE-RELATED"/>
    <property type="match status" value="1"/>
</dbReference>
<proteinExistence type="predicted"/>